<dbReference type="GO" id="GO:0070626">
    <property type="term" value="F:(S)-2-(5-amino-1-(5-phospho-D-ribosyl)imidazole-4-carboxamido) succinate lyase (fumarate-forming) activity"/>
    <property type="evidence" value="ECO:0007669"/>
    <property type="project" value="TreeGrafter"/>
</dbReference>
<reference evidence="5 7" key="1">
    <citation type="journal article" date="2015" name="Genome Announc.">
        <title>Draft Genome Sequence of a Heterotrophic Facultative Anaerobic Thermophilic Bacterium, Ardenticatena maritima Strain 110ST.</title>
        <authorList>
            <person name="Kawaichi S."/>
            <person name="Yoshida T."/>
            <person name="Sako Y."/>
            <person name="Nakamura R."/>
        </authorList>
    </citation>
    <scope>NUCLEOTIDE SEQUENCE [LARGE SCALE GENOMIC DNA]</scope>
    <source>
        <strain evidence="5 7">110S</strain>
    </source>
</reference>
<dbReference type="UniPathway" id="UPA00074">
    <property type="reaction ID" value="UER00132"/>
</dbReference>
<dbReference type="STRING" id="872965.SE16_01455"/>
<dbReference type="GO" id="GO:0044208">
    <property type="term" value="P:'de novo' AMP biosynthetic process"/>
    <property type="evidence" value="ECO:0007669"/>
    <property type="project" value="UniProtKB-UniPathway"/>
</dbReference>
<gene>
    <name evidence="5" type="primary">purB</name>
    <name evidence="5" type="ORF">ARMA_1303</name>
    <name evidence="6" type="ORF">SE16_01455</name>
</gene>
<dbReference type="PANTHER" id="PTHR43172">
    <property type="entry name" value="ADENYLOSUCCINATE LYASE"/>
    <property type="match status" value="1"/>
</dbReference>
<dbReference type="Proteomes" id="UP000050502">
    <property type="component" value="Unassembled WGS sequence"/>
</dbReference>
<dbReference type="InterPro" id="IPR008948">
    <property type="entry name" value="L-Aspartase-like"/>
</dbReference>
<dbReference type="UniPathway" id="UPA00075">
    <property type="reaction ID" value="UER00336"/>
</dbReference>
<comment type="pathway">
    <text evidence="3">Purine metabolism; AMP biosynthesis via de novo pathway; AMP from IMP: step 2/2.</text>
</comment>
<evidence type="ECO:0000259" key="4">
    <source>
        <dbReference type="SMART" id="SM00998"/>
    </source>
</evidence>
<dbReference type="NCBIfam" id="TIGR00928">
    <property type="entry name" value="purB"/>
    <property type="match status" value="1"/>
</dbReference>
<evidence type="ECO:0000313" key="8">
    <source>
        <dbReference type="Proteomes" id="UP000050502"/>
    </source>
</evidence>
<keyword evidence="3" id="KW-0658">Purine biosynthesis</keyword>
<comment type="similarity">
    <text evidence="3">Belongs to the lyase 1 family. Adenylosuccinate lyase subfamily.</text>
</comment>
<dbReference type="Pfam" id="PF00206">
    <property type="entry name" value="Lyase_1"/>
    <property type="match status" value="1"/>
</dbReference>
<dbReference type="InterPro" id="IPR004769">
    <property type="entry name" value="Pur_lyase"/>
</dbReference>
<dbReference type="PANTHER" id="PTHR43172:SF1">
    <property type="entry name" value="ADENYLOSUCCINATE LYASE"/>
    <property type="match status" value="1"/>
</dbReference>
<organism evidence="5 7">
    <name type="scientific">Ardenticatena maritima</name>
    <dbReference type="NCBI Taxonomy" id="872965"/>
    <lineage>
        <taxon>Bacteria</taxon>
        <taxon>Bacillati</taxon>
        <taxon>Chloroflexota</taxon>
        <taxon>Ardenticatenia</taxon>
        <taxon>Ardenticatenales</taxon>
        <taxon>Ardenticatenaceae</taxon>
        <taxon>Ardenticatena</taxon>
    </lineage>
</organism>
<dbReference type="Gene3D" id="1.10.275.60">
    <property type="match status" value="1"/>
</dbReference>
<dbReference type="Gene3D" id="1.20.200.10">
    <property type="entry name" value="Fumarase/aspartase (Central domain)"/>
    <property type="match status" value="1"/>
</dbReference>
<dbReference type="PROSITE" id="PS00163">
    <property type="entry name" value="FUMARATE_LYASES"/>
    <property type="match status" value="1"/>
</dbReference>
<dbReference type="GO" id="GO:0004018">
    <property type="term" value="F:N6-(1,2-dicarboxyethyl)AMP AMP-lyase (fumarate-forming) activity"/>
    <property type="evidence" value="ECO:0007669"/>
    <property type="project" value="UniProtKB-UniRule"/>
</dbReference>
<dbReference type="InterPro" id="IPR000362">
    <property type="entry name" value="Fumarate_lyase_fam"/>
</dbReference>
<dbReference type="InterPro" id="IPR020557">
    <property type="entry name" value="Fumarate_lyase_CS"/>
</dbReference>
<comment type="caution">
    <text evidence="5">The sequence shown here is derived from an EMBL/GenBank/DDBJ whole genome shotgun (WGS) entry which is preliminary data.</text>
</comment>
<dbReference type="GO" id="GO:0005829">
    <property type="term" value="C:cytosol"/>
    <property type="evidence" value="ECO:0007669"/>
    <property type="project" value="TreeGrafter"/>
</dbReference>
<dbReference type="RefSeq" id="WP_054492767.1">
    <property type="nucleotide sequence ID" value="NZ_BBZA01000089.1"/>
</dbReference>
<keyword evidence="1 3" id="KW-0456">Lyase</keyword>
<accession>A0A0M9UCI2</accession>
<dbReference type="EMBL" id="BBZA01000089">
    <property type="protein sequence ID" value="GAP62880.1"/>
    <property type="molecule type" value="Genomic_DNA"/>
</dbReference>
<dbReference type="SMART" id="SM00998">
    <property type="entry name" value="ADSL_C"/>
    <property type="match status" value="1"/>
</dbReference>
<evidence type="ECO:0000313" key="5">
    <source>
        <dbReference type="EMBL" id="GAP62880.1"/>
    </source>
</evidence>
<dbReference type="PATRIC" id="fig|872965.6.peg.236"/>
<dbReference type="FunCoup" id="A0A0M9UCI2">
    <property type="interactions" value="472"/>
</dbReference>
<dbReference type="GO" id="GO:0006189">
    <property type="term" value="P:'de novo' IMP biosynthetic process"/>
    <property type="evidence" value="ECO:0007669"/>
    <property type="project" value="UniProtKB-UniPathway"/>
</dbReference>
<keyword evidence="7" id="KW-1185">Reference proteome</keyword>
<dbReference type="PRINTS" id="PR00149">
    <property type="entry name" value="FUMRATELYASE"/>
</dbReference>
<dbReference type="Proteomes" id="UP000037784">
    <property type="component" value="Unassembled WGS sequence"/>
</dbReference>
<dbReference type="EMBL" id="LGKN01000003">
    <property type="protein sequence ID" value="KPL89198.1"/>
    <property type="molecule type" value="Genomic_DNA"/>
</dbReference>
<dbReference type="PRINTS" id="PR00145">
    <property type="entry name" value="ARGSUCLYASE"/>
</dbReference>
<dbReference type="InterPro" id="IPR019468">
    <property type="entry name" value="AdenyloSucc_lyase_C"/>
</dbReference>
<reference evidence="6 8" key="2">
    <citation type="submission" date="2015-07" db="EMBL/GenBank/DDBJ databases">
        <title>Whole genome sequence of Ardenticatena maritima DSM 23922.</title>
        <authorList>
            <person name="Hemp J."/>
            <person name="Ward L.M."/>
            <person name="Pace L.A."/>
            <person name="Fischer W.W."/>
        </authorList>
    </citation>
    <scope>NUCLEOTIDE SEQUENCE [LARGE SCALE GENOMIC DNA]</scope>
    <source>
        <strain evidence="6 8">110S</strain>
    </source>
</reference>
<dbReference type="Gene3D" id="1.10.40.30">
    <property type="entry name" value="Fumarase/aspartase (C-terminal domain)"/>
    <property type="match status" value="1"/>
</dbReference>
<comment type="pathway">
    <text evidence="3">Purine metabolism; IMP biosynthesis via de novo pathway; 5-amino-1-(5-phospho-D-ribosyl)imidazole-4-carboxamide from 5-amino-1-(5-phospho-D-ribosyl)imidazole-4-carboxylate: step 2/2.</text>
</comment>
<comment type="catalytic activity">
    <reaction evidence="3">
        <text>N(6)-(1,2-dicarboxyethyl)-AMP = fumarate + AMP</text>
        <dbReference type="Rhea" id="RHEA:16853"/>
        <dbReference type="ChEBI" id="CHEBI:29806"/>
        <dbReference type="ChEBI" id="CHEBI:57567"/>
        <dbReference type="ChEBI" id="CHEBI:456215"/>
        <dbReference type="EC" id="4.3.2.2"/>
    </reaction>
</comment>
<proteinExistence type="inferred from homology"/>
<dbReference type="Pfam" id="PF10397">
    <property type="entry name" value="ADSL_C"/>
    <property type="match status" value="1"/>
</dbReference>
<dbReference type="OrthoDB" id="9768878at2"/>
<evidence type="ECO:0000256" key="1">
    <source>
        <dbReference type="ARBA" id="ARBA00023239"/>
    </source>
</evidence>
<dbReference type="EC" id="4.3.2.2" evidence="2 3"/>
<dbReference type="AlphaFoldDB" id="A0A0M9UCI2"/>
<evidence type="ECO:0000313" key="7">
    <source>
        <dbReference type="Proteomes" id="UP000037784"/>
    </source>
</evidence>
<dbReference type="InterPro" id="IPR022761">
    <property type="entry name" value="Fumarate_lyase_N"/>
</dbReference>
<evidence type="ECO:0000256" key="2">
    <source>
        <dbReference type="NCBIfam" id="TIGR00928"/>
    </source>
</evidence>
<feature type="domain" description="Adenylosuccinate lyase C-terminal" evidence="4">
    <location>
        <begin position="373"/>
        <end position="458"/>
    </location>
</feature>
<evidence type="ECO:0000313" key="6">
    <source>
        <dbReference type="EMBL" id="KPL89198.1"/>
    </source>
</evidence>
<name>A0A0M9UCI2_9CHLR</name>
<evidence type="ECO:0000256" key="3">
    <source>
        <dbReference type="RuleBase" id="RU361172"/>
    </source>
</evidence>
<dbReference type="SUPFAM" id="SSF48557">
    <property type="entry name" value="L-aspartase-like"/>
    <property type="match status" value="1"/>
</dbReference>
<protein>
    <recommendedName>
        <fullName evidence="2 3">Adenylosuccinate lyase</fullName>
        <shortName evidence="3">ASL</shortName>
        <ecNumber evidence="2 3">4.3.2.2</ecNumber>
    </recommendedName>
    <alternativeName>
        <fullName evidence="3">Adenylosuccinase</fullName>
    </alternativeName>
</protein>
<dbReference type="InParanoid" id="A0A0M9UCI2"/>
<reference evidence="7" key="3">
    <citation type="submission" date="2015-08" db="EMBL/GenBank/DDBJ databases">
        <title>Draft Genome Sequence of a Heterotrophic Facultative Anaerobic Bacterium Ardenticatena maritima Strain 110S.</title>
        <authorList>
            <person name="Kawaichi S."/>
            <person name="Yoshida T."/>
            <person name="Sako Y."/>
            <person name="Nakamura R."/>
        </authorList>
    </citation>
    <scope>NUCLEOTIDE SEQUENCE [LARGE SCALE GENOMIC DNA]</scope>
    <source>
        <strain evidence="7">110S</strain>
    </source>
</reference>
<sequence length="472" mass="52741">METFSHRTFISPFTWRYGSPEMRAIWSEVEKRRLWRRIWVALAEAQAAAGLVTAEQVADLRAHMDEIDIERAHEIEAEIHHDLMAEVRTFAEQCPVGGGIIHLGATSMDIEDNADALRIRRALDVLIERVRGLLATLADLIEREADHVCMGFTHLQPAEPTTVGYRLANYAQDLLADYEFLQQVRASIRGKGFKGAVGTAASYAELLAGTGMTPREMERRVMEALGLEPFLIAHQTYPRRQDWLVLNALAGVAMTLYRLAFDVRLLQSPPFGEWREPFGKKQVGSSAMPFKRNPINAENIDSLTRFVAALPRVAWDNAAHSLLERTLDDSGNRRAVLPEAFLATEEAVLRAQRILARLTIDEHAVQRTLSIYGTFAASERVLMEAVRAGGDRQHLHEVIREHSMAAWAAVQRGEPNPLPDLLANDPRLTALLPAETIRTLLDATTHIGDAPNRARELAAQIRRLLEKANASA</sequence>
<comment type="catalytic activity">
    <reaction evidence="3">
        <text>(2S)-2-[5-amino-1-(5-phospho-beta-D-ribosyl)imidazole-4-carboxamido]succinate = 5-amino-1-(5-phospho-beta-D-ribosyl)imidazole-4-carboxamide + fumarate</text>
        <dbReference type="Rhea" id="RHEA:23920"/>
        <dbReference type="ChEBI" id="CHEBI:29806"/>
        <dbReference type="ChEBI" id="CHEBI:58443"/>
        <dbReference type="ChEBI" id="CHEBI:58475"/>
        <dbReference type="EC" id="4.3.2.2"/>
    </reaction>
</comment>